<dbReference type="InterPro" id="IPR029016">
    <property type="entry name" value="GAF-like_dom_sf"/>
</dbReference>
<proteinExistence type="predicted"/>
<protein>
    <submittedName>
        <fullName evidence="2">Diguanylate cyclase (GGDEF)-like protein</fullName>
    </submittedName>
</protein>
<comment type="caution">
    <text evidence="2">The sequence shown here is derived from an EMBL/GenBank/DDBJ whole genome shotgun (WGS) entry which is preliminary data.</text>
</comment>
<organism evidence="2 3">
    <name type="scientific">Thermodesulfitimonas autotrophica</name>
    <dbReference type="NCBI Taxonomy" id="1894989"/>
    <lineage>
        <taxon>Bacteria</taxon>
        <taxon>Bacillati</taxon>
        <taxon>Bacillota</taxon>
        <taxon>Clostridia</taxon>
        <taxon>Thermoanaerobacterales</taxon>
        <taxon>Thermoanaerobacteraceae</taxon>
        <taxon>Thermodesulfitimonas</taxon>
    </lineage>
</organism>
<dbReference type="AlphaFoldDB" id="A0A3N5AP28"/>
<dbReference type="EMBL" id="RKRE01000002">
    <property type="protein sequence ID" value="RPF46713.1"/>
    <property type="molecule type" value="Genomic_DNA"/>
</dbReference>
<dbReference type="PANTHER" id="PTHR45138">
    <property type="entry name" value="REGULATORY COMPONENTS OF SENSORY TRANSDUCTION SYSTEM"/>
    <property type="match status" value="1"/>
</dbReference>
<dbReference type="SMART" id="SM00267">
    <property type="entry name" value="GGDEF"/>
    <property type="match status" value="1"/>
</dbReference>
<dbReference type="SMART" id="SM00065">
    <property type="entry name" value="GAF"/>
    <property type="match status" value="2"/>
</dbReference>
<dbReference type="Gene3D" id="3.30.70.270">
    <property type="match status" value="1"/>
</dbReference>
<dbReference type="FunFam" id="3.30.70.270:FF:000001">
    <property type="entry name" value="Diguanylate cyclase domain protein"/>
    <property type="match status" value="1"/>
</dbReference>
<dbReference type="Pfam" id="PF00990">
    <property type="entry name" value="GGDEF"/>
    <property type="match status" value="1"/>
</dbReference>
<dbReference type="SUPFAM" id="SSF55073">
    <property type="entry name" value="Nucleotide cyclase"/>
    <property type="match status" value="1"/>
</dbReference>
<sequence length="676" mass="74604">MPVNFFREGVKSFAFGSILLKSAFYSQVLRMSETEFTLLATKLATTEDPLRVGQLIAAAVCAATGSPTADVYLVNRSEGVLLCLTGKHLQEKNLPLGDAGLPGRAIKKGEPVEAEGRLAVPITYAHQEIGVLVVEAGENPEARAAGISGLAGVIGLALANLAARQEMLAQWRFLEVITTLNWLITSGLESREFYDALHHLIKGLIDFDWMKVLVKEDNRLNVLAFMRDGTPVEAKEAEDPSDLILQARLEGGQPEVIEDLTLVPELNEAQSLTAAGLRSLLLVPLLTKRGVIGGLCFYSREKGKYAEKDFPLAQQLAGQLAITIENSLLINEMARKNREIEKSHQRLLTLNTVAEVLTRSLEIELVLQEVLAKVTEVANWDAGAVYLREENESYSLAAQRGLPDDCAAHVAKSLGTRDDAENNPLRLREELVFFDAREIFRRSDLETCTVGGFASGVVVPLKHQDELRGALVLFHRSKMELTEPERSVLEAVGNQIGVAVENARLYQKVKSMAEHDALTGLYNRHKFFAVLDTELKRCKRYNGKCAVLLFDVDHFKDYNDTFGHLAGDECLRKVSALIRQSIRETDTPARYGGEEFVVLVVEADARAAITVAERLRKRLEAAGQKEPLPTVSIGVAVYPDDAQTVQDLLLIADNNLYTAKRLGRNRTVWRGLVQTA</sequence>
<dbReference type="InterPro" id="IPR029787">
    <property type="entry name" value="Nucleotide_cyclase"/>
</dbReference>
<dbReference type="PROSITE" id="PS50887">
    <property type="entry name" value="GGDEF"/>
    <property type="match status" value="1"/>
</dbReference>
<gene>
    <name evidence="2" type="ORF">EDD75_0967</name>
</gene>
<dbReference type="GO" id="GO:0043709">
    <property type="term" value="P:cell adhesion involved in single-species biofilm formation"/>
    <property type="evidence" value="ECO:0007669"/>
    <property type="project" value="TreeGrafter"/>
</dbReference>
<dbReference type="InterPro" id="IPR050469">
    <property type="entry name" value="Diguanylate_Cyclase"/>
</dbReference>
<dbReference type="CDD" id="cd01949">
    <property type="entry name" value="GGDEF"/>
    <property type="match status" value="1"/>
</dbReference>
<dbReference type="InterPro" id="IPR000160">
    <property type="entry name" value="GGDEF_dom"/>
</dbReference>
<dbReference type="GO" id="GO:1902201">
    <property type="term" value="P:negative regulation of bacterial-type flagellum-dependent cell motility"/>
    <property type="evidence" value="ECO:0007669"/>
    <property type="project" value="TreeGrafter"/>
</dbReference>
<dbReference type="Pfam" id="PF13185">
    <property type="entry name" value="GAF_2"/>
    <property type="match status" value="2"/>
</dbReference>
<dbReference type="Gene3D" id="3.30.450.40">
    <property type="match status" value="2"/>
</dbReference>
<dbReference type="PANTHER" id="PTHR45138:SF9">
    <property type="entry name" value="DIGUANYLATE CYCLASE DGCM-RELATED"/>
    <property type="match status" value="1"/>
</dbReference>
<evidence type="ECO:0000259" key="1">
    <source>
        <dbReference type="PROSITE" id="PS50887"/>
    </source>
</evidence>
<evidence type="ECO:0000313" key="3">
    <source>
        <dbReference type="Proteomes" id="UP000282654"/>
    </source>
</evidence>
<accession>A0A3N5AP28</accession>
<dbReference type="NCBIfam" id="TIGR00254">
    <property type="entry name" value="GGDEF"/>
    <property type="match status" value="1"/>
</dbReference>
<reference evidence="2 3" key="1">
    <citation type="submission" date="2018-11" db="EMBL/GenBank/DDBJ databases">
        <title>Genomic Encyclopedia of Type Strains, Phase IV (KMG-IV): sequencing the most valuable type-strain genomes for metagenomic binning, comparative biology and taxonomic classification.</title>
        <authorList>
            <person name="Goeker M."/>
        </authorList>
    </citation>
    <scope>NUCLEOTIDE SEQUENCE [LARGE SCALE GENOMIC DNA]</scope>
    <source>
        <strain evidence="2 3">DSM 102936</strain>
    </source>
</reference>
<keyword evidence="3" id="KW-1185">Reference proteome</keyword>
<dbReference type="SUPFAM" id="SSF55781">
    <property type="entry name" value="GAF domain-like"/>
    <property type="match status" value="3"/>
</dbReference>
<dbReference type="InterPro" id="IPR003018">
    <property type="entry name" value="GAF"/>
</dbReference>
<dbReference type="GO" id="GO:0005886">
    <property type="term" value="C:plasma membrane"/>
    <property type="evidence" value="ECO:0007669"/>
    <property type="project" value="TreeGrafter"/>
</dbReference>
<dbReference type="Proteomes" id="UP000282654">
    <property type="component" value="Unassembled WGS sequence"/>
</dbReference>
<evidence type="ECO:0000313" key="2">
    <source>
        <dbReference type="EMBL" id="RPF46713.1"/>
    </source>
</evidence>
<feature type="domain" description="GGDEF" evidence="1">
    <location>
        <begin position="543"/>
        <end position="672"/>
    </location>
</feature>
<name>A0A3N5AP28_9THEO</name>
<dbReference type="InterPro" id="IPR043128">
    <property type="entry name" value="Rev_trsase/Diguanyl_cyclase"/>
</dbReference>
<dbReference type="GO" id="GO:0052621">
    <property type="term" value="F:diguanylate cyclase activity"/>
    <property type="evidence" value="ECO:0007669"/>
    <property type="project" value="TreeGrafter"/>
</dbReference>